<protein>
    <recommendedName>
        <fullName evidence="4">Collagen triple helix repeat protein</fullName>
    </recommendedName>
</protein>
<comment type="caution">
    <text evidence="2">The sequence shown here is derived from an EMBL/GenBank/DDBJ whole genome shotgun (WGS) entry which is preliminary data.</text>
</comment>
<evidence type="ECO:0000313" key="2">
    <source>
        <dbReference type="EMBL" id="PVZ08193.1"/>
    </source>
</evidence>
<proteinExistence type="predicted"/>
<dbReference type="AlphaFoldDB" id="A0A2U1F7N1"/>
<evidence type="ECO:0000256" key="1">
    <source>
        <dbReference type="SAM" id="MobiDB-lite"/>
    </source>
</evidence>
<sequence length="264" mass="26766">MSYLQRLLARATGATPVLRPRPEIAFVAPALRDEALPEISEIGRPHEPGGARHDPVDGTGAAAPAAPTLPGPPPTSRTDPPAGRHPIESWRRADVAGESDDPLARTVPDVTRSDPQAAPLRAQSQTPPAIVSPPASSFEAPFEAPFDTRVEPQSSGPSARGVAGPPGRTGSTGGSGRTGPGGAPGVAGARGPRGATGPAASTAGAATALEVESSAGAPDVHVTIGRLEIRATGTPPSPPARPRPRPVALEEYLERRHPRAVSGT</sequence>
<gene>
    <name evidence="2" type="ORF">C8D89_10976</name>
</gene>
<feature type="region of interest" description="Disordered" evidence="1">
    <location>
        <begin position="228"/>
        <end position="264"/>
    </location>
</feature>
<feature type="region of interest" description="Disordered" evidence="1">
    <location>
        <begin position="37"/>
        <end position="206"/>
    </location>
</feature>
<feature type="compositionally biased region" description="Gly residues" evidence="1">
    <location>
        <begin position="170"/>
        <end position="185"/>
    </location>
</feature>
<feature type="compositionally biased region" description="Low complexity" evidence="1">
    <location>
        <begin position="186"/>
        <end position="206"/>
    </location>
</feature>
<dbReference type="EMBL" id="QEKW01000009">
    <property type="protein sequence ID" value="PVZ08193.1"/>
    <property type="molecule type" value="Genomic_DNA"/>
</dbReference>
<evidence type="ECO:0000313" key="3">
    <source>
        <dbReference type="Proteomes" id="UP000245639"/>
    </source>
</evidence>
<name>A0A2U1F7N1_9PSEU</name>
<accession>A0A2U1F7N1</accession>
<organism evidence="2 3">
    <name type="scientific">Actinomycetospora cinnamomea</name>
    <dbReference type="NCBI Taxonomy" id="663609"/>
    <lineage>
        <taxon>Bacteria</taxon>
        <taxon>Bacillati</taxon>
        <taxon>Actinomycetota</taxon>
        <taxon>Actinomycetes</taxon>
        <taxon>Pseudonocardiales</taxon>
        <taxon>Pseudonocardiaceae</taxon>
        <taxon>Actinomycetospora</taxon>
    </lineage>
</organism>
<evidence type="ECO:0008006" key="4">
    <source>
        <dbReference type="Google" id="ProtNLM"/>
    </source>
</evidence>
<dbReference type="Proteomes" id="UP000245639">
    <property type="component" value="Unassembled WGS sequence"/>
</dbReference>
<dbReference type="RefSeq" id="WP_116709435.1">
    <property type="nucleotide sequence ID" value="NZ_QEKW01000009.1"/>
</dbReference>
<reference evidence="2 3" key="1">
    <citation type="submission" date="2018-04" db="EMBL/GenBank/DDBJ databases">
        <title>Genomic Encyclopedia of Type Strains, Phase IV (KMG-IV): sequencing the most valuable type-strain genomes for metagenomic binning, comparative biology and taxonomic classification.</title>
        <authorList>
            <person name="Goeker M."/>
        </authorList>
    </citation>
    <scope>NUCLEOTIDE SEQUENCE [LARGE SCALE GENOMIC DNA]</scope>
    <source>
        <strain evidence="2 3">DSM 45771</strain>
    </source>
</reference>
<feature type="compositionally biased region" description="Basic and acidic residues" evidence="1">
    <location>
        <begin position="85"/>
        <end position="95"/>
    </location>
</feature>
<feature type="compositionally biased region" description="Basic and acidic residues" evidence="1">
    <location>
        <begin position="37"/>
        <end position="56"/>
    </location>
</feature>
<keyword evidence="3" id="KW-1185">Reference proteome</keyword>